<evidence type="ECO:0000313" key="1">
    <source>
        <dbReference type="EMBL" id="KAK1859469.1"/>
    </source>
</evidence>
<dbReference type="Proteomes" id="UP000798662">
    <property type="component" value="Chromosome 1"/>
</dbReference>
<organism evidence="1 2">
    <name type="scientific">Pyropia yezoensis</name>
    <name type="common">Susabi-nori</name>
    <name type="synonym">Porphyra yezoensis</name>
    <dbReference type="NCBI Taxonomy" id="2788"/>
    <lineage>
        <taxon>Eukaryota</taxon>
        <taxon>Rhodophyta</taxon>
        <taxon>Bangiophyceae</taxon>
        <taxon>Bangiales</taxon>
        <taxon>Bangiaceae</taxon>
        <taxon>Pyropia</taxon>
    </lineage>
</organism>
<comment type="caution">
    <text evidence="1">The sequence shown here is derived from an EMBL/GenBank/DDBJ whole genome shotgun (WGS) entry which is preliminary data.</text>
</comment>
<protein>
    <submittedName>
        <fullName evidence="1">Uncharacterized protein</fullName>
    </submittedName>
</protein>
<gene>
    <name evidence="1" type="ORF">I4F81_002065</name>
</gene>
<dbReference type="EMBL" id="CM020618">
    <property type="protein sequence ID" value="KAK1859469.1"/>
    <property type="molecule type" value="Genomic_DNA"/>
</dbReference>
<keyword evidence="2" id="KW-1185">Reference proteome</keyword>
<proteinExistence type="predicted"/>
<accession>A0ACC3BNE9</accession>
<reference evidence="1" key="1">
    <citation type="submission" date="2019-11" db="EMBL/GenBank/DDBJ databases">
        <title>Nori genome reveals adaptations in red seaweeds to the harsh intertidal environment.</title>
        <authorList>
            <person name="Wang D."/>
            <person name="Mao Y."/>
        </authorList>
    </citation>
    <scope>NUCLEOTIDE SEQUENCE</scope>
    <source>
        <tissue evidence="1">Gametophyte</tissue>
    </source>
</reference>
<evidence type="ECO:0000313" key="2">
    <source>
        <dbReference type="Proteomes" id="UP000798662"/>
    </source>
</evidence>
<sequence length="217" mass="22398">MHSIHDKISNVVEVVTTQQTVYGDGKSSAAAKTSLEQKVKEPTPSKTVAADPKTAPSATVPVVADVDAVPAETVPVVAVQTPKVDKTAAVLPATAVNPVANASVPVTKFAEAEAYAVLPPAAAPAGSTCSTHPVEPSDGLKEVNFHLIMGGSGHTVVVKGSWDNWAEEVDCSGDGGGMVRLNPGTYQYKYILDGQWINDAGNTVLDADGNVNNVLEV</sequence>
<name>A0ACC3BNE9_PYRYE</name>